<protein>
    <submittedName>
        <fullName evidence="1">PqqD family peptide modification chaperone</fullName>
    </submittedName>
</protein>
<organism evidence="1 2">
    <name type="scientific">Eubacterium ramulus</name>
    <dbReference type="NCBI Taxonomy" id="39490"/>
    <lineage>
        <taxon>Bacteria</taxon>
        <taxon>Bacillati</taxon>
        <taxon>Bacillota</taxon>
        <taxon>Clostridia</taxon>
        <taxon>Eubacteriales</taxon>
        <taxon>Eubacteriaceae</taxon>
        <taxon>Eubacterium</taxon>
    </lineage>
</organism>
<evidence type="ECO:0000313" key="1">
    <source>
        <dbReference type="EMBL" id="MSD16181.1"/>
    </source>
</evidence>
<dbReference type="OrthoDB" id="1752996at2"/>
<sequence>MEMEIFMLKQQQGYVLSKIGPHTYLLPYGQSIADQKHGIIINETGEFLWKMLETPQSMDTLITALAGHYHMDITALQLLSSTVPVYFLFSGYIPKTDILP</sequence>
<dbReference type="Proteomes" id="UP000431304">
    <property type="component" value="Unassembled WGS sequence"/>
</dbReference>
<dbReference type="EMBL" id="WKRA01000012">
    <property type="protein sequence ID" value="MSD16181.1"/>
    <property type="molecule type" value="Genomic_DNA"/>
</dbReference>
<gene>
    <name evidence="1" type="ORF">GKE72_08850</name>
</gene>
<comment type="caution">
    <text evidence="1">The sequence shown here is derived from an EMBL/GenBank/DDBJ whole genome shotgun (WGS) entry which is preliminary data.</text>
</comment>
<proteinExistence type="predicted"/>
<dbReference type="AlphaFoldDB" id="A0A844DXU2"/>
<name>A0A844DXU2_EUBRA</name>
<reference evidence="1 2" key="1">
    <citation type="journal article" date="2019" name="Nat. Med.">
        <title>A library of human gut bacterial isolates paired with longitudinal multiomics data enables mechanistic microbiome research.</title>
        <authorList>
            <person name="Poyet M."/>
            <person name="Groussin M."/>
            <person name="Gibbons S.M."/>
            <person name="Avila-Pacheco J."/>
            <person name="Jiang X."/>
            <person name="Kearney S.M."/>
            <person name="Perrotta A.R."/>
            <person name="Berdy B."/>
            <person name="Zhao S."/>
            <person name="Lieberman T.D."/>
            <person name="Swanson P.K."/>
            <person name="Smith M."/>
            <person name="Roesemann S."/>
            <person name="Alexander J.E."/>
            <person name="Rich S.A."/>
            <person name="Livny J."/>
            <person name="Vlamakis H."/>
            <person name="Clish C."/>
            <person name="Bullock K."/>
            <person name="Deik A."/>
            <person name="Scott J."/>
            <person name="Pierce K.A."/>
            <person name="Xavier R.J."/>
            <person name="Alm E.J."/>
        </authorList>
    </citation>
    <scope>NUCLEOTIDE SEQUENCE [LARGE SCALE GENOMIC DNA]</scope>
    <source>
        <strain evidence="1 2">BIOML-A3</strain>
    </source>
</reference>
<evidence type="ECO:0000313" key="2">
    <source>
        <dbReference type="Proteomes" id="UP000431304"/>
    </source>
</evidence>
<accession>A0A844DXU2</accession>